<reference evidence="2 3" key="1">
    <citation type="submission" date="2023-09" db="EMBL/GenBank/DDBJ databases">
        <title>Genomes of two closely related lineages of the louse Polyplax serrata with different host specificities.</title>
        <authorList>
            <person name="Martinu J."/>
            <person name="Tarabai H."/>
            <person name="Stefka J."/>
            <person name="Hypsa V."/>
        </authorList>
    </citation>
    <scope>NUCLEOTIDE SEQUENCE [LARGE SCALE GENOMIC DNA]</scope>
    <source>
        <strain evidence="2">98ZLc_SE</strain>
    </source>
</reference>
<proteinExistence type="predicted"/>
<evidence type="ECO:0000313" key="3">
    <source>
        <dbReference type="Proteomes" id="UP001359485"/>
    </source>
</evidence>
<dbReference type="EMBL" id="JAWJWF010000047">
    <property type="protein sequence ID" value="KAK6621500.1"/>
    <property type="molecule type" value="Genomic_DNA"/>
</dbReference>
<evidence type="ECO:0000313" key="2">
    <source>
        <dbReference type="EMBL" id="KAK6621500.1"/>
    </source>
</evidence>
<feature type="region of interest" description="Disordered" evidence="1">
    <location>
        <begin position="54"/>
        <end position="99"/>
    </location>
</feature>
<gene>
    <name evidence="2" type="ORF">RUM44_001307</name>
</gene>
<name>A0ABR1AJQ2_POLSC</name>
<keyword evidence="3" id="KW-1185">Reference proteome</keyword>
<dbReference type="Proteomes" id="UP001359485">
    <property type="component" value="Unassembled WGS sequence"/>
</dbReference>
<organism evidence="2 3">
    <name type="scientific">Polyplax serrata</name>
    <name type="common">Common mouse louse</name>
    <dbReference type="NCBI Taxonomy" id="468196"/>
    <lineage>
        <taxon>Eukaryota</taxon>
        <taxon>Metazoa</taxon>
        <taxon>Ecdysozoa</taxon>
        <taxon>Arthropoda</taxon>
        <taxon>Hexapoda</taxon>
        <taxon>Insecta</taxon>
        <taxon>Pterygota</taxon>
        <taxon>Neoptera</taxon>
        <taxon>Paraneoptera</taxon>
        <taxon>Psocodea</taxon>
        <taxon>Troctomorpha</taxon>
        <taxon>Phthiraptera</taxon>
        <taxon>Anoplura</taxon>
        <taxon>Polyplacidae</taxon>
        <taxon>Polyplax</taxon>
    </lineage>
</organism>
<accession>A0ABR1AJQ2</accession>
<feature type="region of interest" description="Disordered" evidence="1">
    <location>
        <begin position="355"/>
        <end position="379"/>
    </location>
</feature>
<feature type="compositionally biased region" description="Acidic residues" evidence="1">
    <location>
        <begin position="78"/>
        <end position="99"/>
    </location>
</feature>
<evidence type="ECO:0000256" key="1">
    <source>
        <dbReference type="SAM" id="MobiDB-lite"/>
    </source>
</evidence>
<feature type="compositionally biased region" description="Basic and acidic residues" evidence="1">
    <location>
        <begin position="67"/>
        <end position="77"/>
    </location>
</feature>
<protein>
    <submittedName>
        <fullName evidence="2">Uncharacterized protein</fullName>
    </submittedName>
</protein>
<sequence length="379" mass="43311">MQTVRFSVSARTRIVVTTKRNVWKLQRRDIASDTLSDHPDVARAVTFKPGFSSEYNVRQDVPSLEDDPQRNRPRRDSEAEESDPYETEAEDQEGEEDDSDMFMEPLELEKPEKPAERQPVTVRPDAIIEATTFARDNHPMGQHFYPSFAPVFSLGHSRPHQLFHQQEPFYTSKSRAATTFSSDYNPFRNSFRDTSYKVPINFDDDAISNNILGSGNFGILRGGTYYNEEDDYGLFNSHYSNNGHGRPYYSNPRPQKYTNGDFFSNFRDFAEINTPTKTSYSQYIVVYVNKNSTKSNDGSELTAASVPSSVIAKPKNIFEQLSLLDQADDESHEAEEKKTSLHKRKLALLKQEELNKQKKSYSASKESSKDFLEPLLALS</sequence>
<comment type="caution">
    <text evidence="2">The sequence shown here is derived from an EMBL/GenBank/DDBJ whole genome shotgun (WGS) entry which is preliminary data.</text>
</comment>